<evidence type="ECO:0000313" key="3">
    <source>
        <dbReference type="Proteomes" id="UP000037035"/>
    </source>
</evidence>
<dbReference type="EMBL" id="LAVV01008373">
    <property type="protein sequence ID" value="KNZ52960.1"/>
    <property type="molecule type" value="Genomic_DNA"/>
</dbReference>
<dbReference type="AlphaFoldDB" id="A0A0L6UYM3"/>
<feature type="transmembrane region" description="Helical" evidence="1">
    <location>
        <begin position="69"/>
        <end position="94"/>
    </location>
</feature>
<dbReference type="VEuPathDB" id="FungiDB:VP01_3384g1"/>
<gene>
    <name evidence="2" type="ORF">VP01_3384g1</name>
</gene>
<dbReference type="Proteomes" id="UP000037035">
    <property type="component" value="Unassembled WGS sequence"/>
</dbReference>
<organism evidence="2 3">
    <name type="scientific">Puccinia sorghi</name>
    <dbReference type="NCBI Taxonomy" id="27349"/>
    <lineage>
        <taxon>Eukaryota</taxon>
        <taxon>Fungi</taxon>
        <taxon>Dikarya</taxon>
        <taxon>Basidiomycota</taxon>
        <taxon>Pucciniomycotina</taxon>
        <taxon>Pucciniomycetes</taxon>
        <taxon>Pucciniales</taxon>
        <taxon>Pucciniaceae</taxon>
        <taxon>Puccinia</taxon>
    </lineage>
</organism>
<keyword evidence="3" id="KW-1185">Reference proteome</keyword>
<evidence type="ECO:0000313" key="2">
    <source>
        <dbReference type="EMBL" id="KNZ52960.1"/>
    </source>
</evidence>
<keyword evidence="1" id="KW-0472">Membrane</keyword>
<evidence type="ECO:0000256" key="1">
    <source>
        <dbReference type="SAM" id="Phobius"/>
    </source>
</evidence>
<protein>
    <submittedName>
        <fullName evidence="2">Uncharacterized protein</fullName>
    </submittedName>
</protein>
<sequence>MSVGQTIVLTQFFVIYQANTRTYSIFFSSIILIQSQAVLLLFLIVSFFFSDSWYLFCLVVSSRTSFYPLFFFALFLSGMWFFSPSFHSSLFLVLNFTLFSMVFKYSCQFSITDIIVFEVLWNYEIPHNSMINELCIMYHPLISLLHPWLKITDLIITSNHNQSSAFDWLEKRHQESVKIKRILALMLFFLHSPKITTHFPPTCQSIKDRCPRAYDCMGCQQAGGEGEGRQGENYPHFPYSMGSMEISSKGLIIMHEITSFNPLFHFLPSISINSAYQLSFFHPSLSPQPTQTTHSTLFLKYLSQLNSISISSYFLITFIKLVILLLKNDILCTYKTIPLQFNLLMKIIFPPLLTRGQFLLPGKCHKSCFF</sequence>
<keyword evidence="1" id="KW-0812">Transmembrane</keyword>
<feature type="transmembrane region" description="Helical" evidence="1">
    <location>
        <begin position="25"/>
        <end position="49"/>
    </location>
</feature>
<keyword evidence="1" id="KW-1133">Transmembrane helix</keyword>
<comment type="caution">
    <text evidence="2">The sequence shown here is derived from an EMBL/GenBank/DDBJ whole genome shotgun (WGS) entry which is preliminary data.</text>
</comment>
<proteinExistence type="predicted"/>
<reference evidence="2 3" key="1">
    <citation type="submission" date="2015-08" db="EMBL/GenBank/DDBJ databases">
        <title>Next Generation Sequencing and Analysis of the Genome of Puccinia sorghi L Schw, the Causal Agent of Maize Common Rust.</title>
        <authorList>
            <person name="Rochi L."/>
            <person name="Burguener G."/>
            <person name="Darino M."/>
            <person name="Turjanski A."/>
            <person name="Kreff E."/>
            <person name="Dieguez M.J."/>
            <person name="Sacco F."/>
        </authorList>
    </citation>
    <scope>NUCLEOTIDE SEQUENCE [LARGE SCALE GENOMIC DNA]</scope>
    <source>
        <strain evidence="2 3">RO10H11247</strain>
    </source>
</reference>
<feature type="transmembrane region" description="Helical" evidence="1">
    <location>
        <begin position="305"/>
        <end position="326"/>
    </location>
</feature>
<accession>A0A0L6UYM3</accession>
<name>A0A0L6UYM3_9BASI</name>